<keyword evidence="4" id="KW-0611">Plant defense</keyword>
<gene>
    <name evidence="7" type="ORF">V6N12_020412</name>
</gene>
<dbReference type="Proteomes" id="UP001472677">
    <property type="component" value="Unassembled WGS sequence"/>
</dbReference>
<organism evidence="7 8">
    <name type="scientific">Hibiscus sabdariffa</name>
    <name type="common">roselle</name>
    <dbReference type="NCBI Taxonomy" id="183260"/>
    <lineage>
        <taxon>Eukaryota</taxon>
        <taxon>Viridiplantae</taxon>
        <taxon>Streptophyta</taxon>
        <taxon>Embryophyta</taxon>
        <taxon>Tracheophyta</taxon>
        <taxon>Spermatophyta</taxon>
        <taxon>Magnoliopsida</taxon>
        <taxon>eudicotyledons</taxon>
        <taxon>Gunneridae</taxon>
        <taxon>Pentapetalae</taxon>
        <taxon>rosids</taxon>
        <taxon>malvids</taxon>
        <taxon>Malvales</taxon>
        <taxon>Malvaceae</taxon>
        <taxon>Malvoideae</taxon>
        <taxon>Hibiscus</taxon>
    </lineage>
</organism>
<proteinExistence type="inferred from homology"/>
<keyword evidence="8" id="KW-1185">Reference proteome</keyword>
<sequence length="92" mass="10067">MPTLPPPFTHLLFKMSNLTCNLFFLVLLIFSVGLRMDQVQGQEACHAQIPGDGTCDTATCSTRCSKFYPGSLGSCFQTSTTTFACQCTWPCT</sequence>
<name>A0ABR2CY29_9ROSI</name>
<keyword evidence="5" id="KW-1015">Disulfide bond</keyword>
<dbReference type="Pfam" id="PF07333">
    <property type="entry name" value="SLR1-BP"/>
    <property type="match status" value="1"/>
</dbReference>
<keyword evidence="6" id="KW-0812">Transmembrane</keyword>
<evidence type="ECO:0000256" key="2">
    <source>
        <dbReference type="ARBA" id="ARBA00022529"/>
    </source>
</evidence>
<evidence type="ECO:0000313" key="7">
    <source>
        <dbReference type="EMBL" id="KAK8525926.1"/>
    </source>
</evidence>
<evidence type="ECO:0008006" key="9">
    <source>
        <dbReference type="Google" id="ProtNLM"/>
    </source>
</evidence>
<feature type="transmembrane region" description="Helical" evidence="6">
    <location>
        <begin position="12"/>
        <end position="34"/>
    </location>
</feature>
<evidence type="ECO:0000256" key="5">
    <source>
        <dbReference type="ARBA" id="ARBA00023157"/>
    </source>
</evidence>
<evidence type="ECO:0000313" key="8">
    <source>
        <dbReference type="Proteomes" id="UP001472677"/>
    </source>
</evidence>
<evidence type="ECO:0000256" key="6">
    <source>
        <dbReference type="SAM" id="Phobius"/>
    </source>
</evidence>
<keyword evidence="2" id="KW-0929">Antimicrobial</keyword>
<dbReference type="PANTHER" id="PTHR33830:SF3">
    <property type="entry name" value="DEFENSIN-LIKE PROTEIN 127-RELATED"/>
    <property type="match status" value="1"/>
</dbReference>
<keyword evidence="6" id="KW-1133">Transmembrane helix</keyword>
<evidence type="ECO:0000256" key="4">
    <source>
        <dbReference type="ARBA" id="ARBA00022821"/>
    </source>
</evidence>
<accession>A0ABR2CY29</accession>
<evidence type="ECO:0000256" key="1">
    <source>
        <dbReference type="ARBA" id="ARBA00006722"/>
    </source>
</evidence>
<protein>
    <recommendedName>
        <fullName evidence="9">Defensin-like protein</fullName>
    </recommendedName>
</protein>
<evidence type="ECO:0000256" key="3">
    <source>
        <dbReference type="ARBA" id="ARBA00022577"/>
    </source>
</evidence>
<dbReference type="EMBL" id="JBBPBM010000039">
    <property type="protein sequence ID" value="KAK8525926.1"/>
    <property type="molecule type" value="Genomic_DNA"/>
</dbReference>
<keyword evidence="3" id="KW-0295">Fungicide</keyword>
<comment type="similarity">
    <text evidence="1">Belongs to the DEFL family.</text>
</comment>
<reference evidence="7 8" key="1">
    <citation type="journal article" date="2024" name="G3 (Bethesda)">
        <title>Genome assembly of Hibiscus sabdariffa L. provides insights into metabolisms of medicinal natural products.</title>
        <authorList>
            <person name="Kim T."/>
        </authorList>
    </citation>
    <scope>NUCLEOTIDE SEQUENCE [LARGE SCALE GENOMIC DNA]</scope>
    <source>
        <strain evidence="7">TK-2024</strain>
        <tissue evidence="7">Old leaves</tissue>
    </source>
</reference>
<comment type="caution">
    <text evidence="7">The sequence shown here is derived from an EMBL/GenBank/DDBJ whole genome shotgun (WGS) entry which is preliminary data.</text>
</comment>
<keyword evidence="6" id="KW-0472">Membrane</keyword>
<dbReference type="PANTHER" id="PTHR33830">
    <property type="entry name" value="DEFENSIN-LIKE PROTEIN 184-RELATED"/>
    <property type="match status" value="1"/>
</dbReference>
<dbReference type="InterPro" id="IPR010851">
    <property type="entry name" value="DEFL"/>
</dbReference>